<dbReference type="GO" id="GO:0003697">
    <property type="term" value="F:single-stranded DNA binding"/>
    <property type="evidence" value="ECO:0007669"/>
    <property type="project" value="TreeGrafter"/>
</dbReference>
<dbReference type="OrthoDB" id="47785at2759"/>
<dbReference type="GO" id="GO:0005634">
    <property type="term" value="C:nucleus"/>
    <property type="evidence" value="ECO:0007669"/>
    <property type="project" value="UniProtKB-SubCell"/>
</dbReference>
<dbReference type="AlphaFoldDB" id="L8WQR9"/>
<keyword evidence="3" id="KW-0540">Nuclease</keyword>
<feature type="compositionally biased region" description="Polar residues" evidence="9">
    <location>
        <begin position="155"/>
        <end position="167"/>
    </location>
</feature>
<proteinExistence type="inferred from homology"/>
<evidence type="ECO:0000313" key="11">
    <source>
        <dbReference type="Proteomes" id="UP000011668"/>
    </source>
</evidence>
<dbReference type="HOGENOM" id="CLU_007773_3_0_1"/>
<keyword evidence="8" id="KW-0539">Nucleus</keyword>
<evidence type="ECO:0000256" key="5">
    <source>
        <dbReference type="ARBA" id="ARBA00022801"/>
    </source>
</evidence>
<dbReference type="STRING" id="983506.L8WQR9"/>
<comment type="caution">
    <text evidence="10">The sequence shown here is derived from an EMBL/GenBank/DDBJ whole genome shotgun (WGS) entry which is preliminary data.</text>
</comment>
<evidence type="ECO:0000256" key="3">
    <source>
        <dbReference type="ARBA" id="ARBA00022722"/>
    </source>
</evidence>
<dbReference type="GO" id="GO:0004527">
    <property type="term" value="F:exonuclease activity"/>
    <property type="evidence" value="ECO:0007669"/>
    <property type="project" value="UniProtKB-KW"/>
</dbReference>
<protein>
    <submittedName>
        <fullName evidence="10">Tyrosyl-DNA phosphodiesterase domain-containing protein</fullName>
    </submittedName>
</protein>
<evidence type="ECO:0000256" key="9">
    <source>
        <dbReference type="SAM" id="MobiDB-lite"/>
    </source>
</evidence>
<dbReference type="GO" id="GO:0003690">
    <property type="term" value="F:double-stranded DNA binding"/>
    <property type="evidence" value="ECO:0007669"/>
    <property type="project" value="TreeGrafter"/>
</dbReference>
<dbReference type="InterPro" id="IPR010347">
    <property type="entry name" value="Tdp1"/>
</dbReference>
<feature type="region of interest" description="Disordered" evidence="9">
    <location>
        <begin position="148"/>
        <end position="176"/>
    </location>
</feature>
<evidence type="ECO:0000256" key="2">
    <source>
        <dbReference type="ARBA" id="ARBA00010205"/>
    </source>
</evidence>
<evidence type="ECO:0000256" key="4">
    <source>
        <dbReference type="ARBA" id="ARBA00022763"/>
    </source>
</evidence>
<feature type="compositionally biased region" description="Low complexity" evidence="9">
    <location>
        <begin position="98"/>
        <end position="107"/>
    </location>
</feature>
<sequence>MKMASVTWPIALMSRSCDLIHRLRSSTISLFASRQCLISTRILPCDAIQLSLLDKQPRATSSRNETIVIDSSDDDDVVEIVKPSNNRASSSATHKKTPALPKLTTTKRPQRNDEVLVLDTTIDVEDTDTTTESESENETLGLKVVVNSPEKGKSSGLSSMNTNNGNSGAELGSTLDPPTMAVLSPMAAFRAERIKMEQERLARLKRTRPASPPATTVSMRLNVKTRSPVHTPDSSAGSSSSYGGSFNVPDRSGLFWHGALRQTANKHITPAQDKQPIFRLTTDIIPPPPAPSSTSSESRNALSFVIVSSYALELPWLYQLFPPDVPVIVIAQPGQDGRAEVHHALPGWVRASPKLEGGRGCIYFTRLGVFGSLYLPPTSYPMTGGTLRTVWLQDIPLRNGPAPAMDQTAKGGSATEGFAKRLERVLKALNVAPALEAHLIDQQASGDVRLPLRAIGRWDWSRVTAHLVPSVAGKHAGWPSVLNVGHVALMKAVRDMGAASDSVSIECQGSSIGTYSTSWTNEFMSSAKGVSPDTYLDTPKSRRSKAPHPPGLKIIFPSLRTVDESILGRSVGEFFDSMQFPQKDGVKLMTHLKMILGIPADKETGSDKPKAWLYVGSVMRQIFEIPQLIILQESQLYSICVGSALCYLSKASHKEINWRAGKDLLDNMSKV</sequence>
<dbReference type="Gene3D" id="3.30.870.10">
    <property type="entry name" value="Endonuclease Chain A"/>
    <property type="match status" value="1"/>
</dbReference>
<dbReference type="GO" id="GO:0006281">
    <property type="term" value="P:DNA repair"/>
    <property type="evidence" value="ECO:0007669"/>
    <property type="project" value="UniProtKB-KW"/>
</dbReference>
<comment type="subcellular location">
    <subcellularLocation>
        <location evidence="1">Nucleus</location>
    </subcellularLocation>
</comment>
<evidence type="ECO:0000256" key="6">
    <source>
        <dbReference type="ARBA" id="ARBA00022839"/>
    </source>
</evidence>
<dbReference type="PANTHER" id="PTHR12415">
    <property type="entry name" value="TYROSYL-DNA PHOSPHODIESTERASE 1"/>
    <property type="match status" value="1"/>
</dbReference>
<dbReference type="EMBL" id="AFRT01002079">
    <property type="protein sequence ID" value="ELU38689.1"/>
    <property type="molecule type" value="Genomic_DNA"/>
</dbReference>
<feature type="compositionally biased region" description="Polar residues" evidence="9">
    <location>
        <begin position="83"/>
        <end position="92"/>
    </location>
</feature>
<evidence type="ECO:0000313" key="10">
    <source>
        <dbReference type="EMBL" id="ELU38689.1"/>
    </source>
</evidence>
<feature type="region of interest" description="Disordered" evidence="9">
    <location>
        <begin position="83"/>
        <end position="109"/>
    </location>
</feature>
<feature type="region of interest" description="Disordered" evidence="9">
    <location>
        <begin position="530"/>
        <end position="549"/>
    </location>
</feature>
<dbReference type="GO" id="GO:0017005">
    <property type="term" value="F:3'-tyrosyl-DNA phosphodiesterase activity"/>
    <property type="evidence" value="ECO:0007669"/>
    <property type="project" value="TreeGrafter"/>
</dbReference>
<keyword evidence="6" id="KW-0269">Exonuclease</keyword>
<evidence type="ECO:0000256" key="1">
    <source>
        <dbReference type="ARBA" id="ARBA00004123"/>
    </source>
</evidence>
<dbReference type="PANTHER" id="PTHR12415:SF0">
    <property type="entry name" value="TYROSYL-DNA PHOSPHODIESTERASE 1"/>
    <property type="match status" value="1"/>
</dbReference>
<comment type="similarity">
    <text evidence="2">Belongs to the tyrosyl-DNA phosphodiesterase family.</text>
</comment>
<dbReference type="Pfam" id="PF06087">
    <property type="entry name" value="Tyr-DNA_phospho"/>
    <property type="match status" value="1"/>
</dbReference>
<keyword evidence="11" id="KW-1185">Reference proteome</keyword>
<accession>L8WQR9</accession>
<keyword evidence="4" id="KW-0227">DNA damage</keyword>
<dbReference type="Proteomes" id="UP000011668">
    <property type="component" value="Unassembled WGS sequence"/>
</dbReference>
<reference evidence="10 11" key="1">
    <citation type="journal article" date="2013" name="Nat. Commun.">
        <title>The evolution and pathogenic mechanisms of the rice sheath blight pathogen.</title>
        <authorList>
            <person name="Zheng A."/>
            <person name="Lin R."/>
            <person name="Xu L."/>
            <person name="Qin P."/>
            <person name="Tang C."/>
            <person name="Ai P."/>
            <person name="Zhang D."/>
            <person name="Liu Y."/>
            <person name="Sun Z."/>
            <person name="Feng H."/>
            <person name="Wang Y."/>
            <person name="Chen Y."/>
            <person name="Liang X."/>
            <person name="Fu R."/>
            <person name="Li Q."/>
            <person name="Zhang J."/>
            <person name="Yu X."/>
            <person name="Xie Z."/>
            <person name="Ding L."/>
            <person name="Guan P."/>
            <person name="Tang J."/>
            <person name="Liang Y."/>
            <person name="Wang S."/>
            <person name="Deng Q."/>
            <person name="Li S."/>
            <person name="Zhu J."/>
            <person name="Wang L."/>
            <person name="Liu H."/>
            <person name="Li P."/>
        </authorList>
    </citation>
    <scope>NUCLEOTIDE SEQUENCE [LARGE SCALE GENOMIC DNA]</scope>
    <source>
        <strain evidence="11">AG-1 IA</strain>
    </source>
</reference>
<keyword evidence="7" id="KW-0234">DNA repair</keyword>
<evidence type="ECO:0000256" key="7">
    <source>
        <dbReference type="ARBA" id="ARBA00023204"/>
    </source>
</evidence>
<name>L8WQR9_THACA</name>
<gene>
    <name evidence="10" type="ORF">AG1IA_07284</name>
</gene>
<organism evidence="10 11">
    <name type="scientific">Thanatephorus cucumeris (strain AG1-IA)</name>
    <name type="common">Rice sheath blight fungus</name>
    <name type="synonym">Rhizoctonia solani</name>
    <dbReference type="NCBI Taxonomy" id="983506"/>
    <lineage>
        <taxon>Eukaryota</taxon>
        <taxon>Fungi</taxon>
        <taxon>Dikarya</taxon>
        <taxon>Basidiomycota</taxon>
        <taxon>Agaricomycotina</taxon>
        <taxon>Agaricomycetes</taxon>
        <taxon>Cantharellales</taxon>
        <taxon>Ceratobasidiaceae</taxon>
        <taxon>Rhizoctonia</taxon>
        <taxon>Rhizoctonia solani AG-1</taxon>
    </lineage>
</organism>
<keyword evidence="5" id="KW-0378">Hydrolase</keyword>
<evidence type="ECO:0000256" key="8">
    <source>
        <dbReference type="ARBA" id="ARBA00023242"/>
    </source>
</evidence>
<dbReference type="SUPFAM" id="SSF56024">
    <property type="entry name" value="Phospholipase D/nuclease"/>
    <property type="match status" value="1"/>
</dbReference>